<dbReference type="AlphaFoldDB" id="A0A917DIF8"/>
<feature type="signal peptide" evidence="1">
    <location>
        <begin position="1"/>
        <end position="27"/>
    </location>
</feature>
<reference evidence="2" key="1">
    <citation type="journal article" date="2014" name="Int. J. Syst. Evol. Microbiol.">
        <title>Complete genome sequence of Corynebacterium casei LMG S-19264T (=DSM 44701T), isolated from a smear-ripened cheese.</title>
        <authorList>
            <consortium name="US DOE Joint Genome Institute (JGI-PGF)"/>
            <person name="Walter F."/>
            <person name="Albersmeier A."/>
            <person name="Kalinowski J."/>
            <person name="Ruckert C."/>
        </authorList>
    </citation>
    <scope>NUCLEOTIDE SEQUENCE</scope>
    <source>
        <strain evidence="2">CGMCC 1.15493</strain>
    </source>
</reference>
<evidence type="ECO:0008006" key="4">
    <source>
        <dbReference type="Google" id="ProtNLM"/>
    </source>
</evidence>
<evidence type="ECO:0000256" key="1">
    <source>
        <dbReference type="SAM" id="SignalP"/>
    </source>
</evidence>
<gene>
    <name evidence="2" type="ORF">GCM10011335_48230</name>
</gene>
<evidence type="ECO:0000313" key="3">
    <source>
        <dbReference type="Proteomes" id="UP000613160"/>
    </source>
</evidence>
<keyword evidence="3" id="KW-1185">Reference proteome</keyword>
<feature type="chain" id="PRO_5036836435" description="Antifreeze protein" evidence="1">
    <location>
        <begin position="28"/>
        <end position="108"/>
    </location>
</feature>
<proteinExistence type="predicted"/>
<keyword evidence="1" id="KW-0732">Signal</keyword>
<protein>
    <recommendedName>
        <fullName evidence="4">Antifreeze protein</fullName>
    </recommendedName>
</protein>
<comment type="caution">
    <text evidence="2">The sequence shown here is derived from an EMBL/GenBank/DDBJ whole genome shotgun (WGS) entry which is preliminary data.</text>
</comment>
<dbReference type="EMBL" id="BMJJ01000016">
    <property type="protein sequence ID" value="GGD39907.1"/>
    <property type="molecule type" value="Genomic_DNA"/>
</dbReference>
<evidence type="ECO:0000313" key="2">
    <source>
        <dbReference type="EMBL" id="GGD39907.1"/>
    </source>
</evidence>
<reference evidence="2" key="2">
    <citation type="submission" date="2020-09" db="EMBL/GenBank/DDBJ databases">
        <authorList>
            <person name="Sun Q."/>
            <person name="Zhou Y."/>
        </authorList>
    </citation>
    <scope>NUCLEOTIDE SEQUENCE</scope>
    <source>
        <strain evidence="2">CGMCC 1.15493</strain>
    </source>
</reference>
<name>A0A917DIF8_9HYPH</name>
<accession>A0A917DIF8</accession>
<dbReference type="RefSeq" id="WP_188855006.1">
    <property type="nucleotide sequence ID" value="NZ_BMJJ01000016.1"/>
</dbReference>
<sequence>MLLKLARVVLATACLAGLGLGMGQASAAPSGSPAVAASSAPTVLLAQRYERRGCDARQALRKAYRLGLNRPVIVRDNRRAVVVDGRKRGRLVTIRFAQERGCPVLRVR</sequence>
<organism evidence="2 3">
    <name type="scientific">Aureimonas glaciei</name>
    <dbReference type="NCBI Taxonomy" id="1776957"/>
    <lineage>
        <taxon>Bacteria</taxon>
        <taxon>Pseudomonadati</taxon>
        <taxon>Pseudomonadota</taxon>
        <taxon>Alphaproteobacteria</taxon>
        <taxon>Hyphomicrobiales</taxon>
        <taxon>Aurantimonadaceae</taxon>
        <taxon>Aureimonas</taxon>
    </lineage>
</organism>
<dbReference type="Proteomes" id="UP000613160">
    <property type="component" value="Unassembled WGS sequence"/>
</dbReference>